<comment type="caution">
    <text evidence="8">The sequence shown here is derived from an EMBL/GenBank/DDBJ whole genome shotgun (WGS) entry which is preliminary data.</text>
</comment>
<organism evidence="8 9">
    <name type="scientific">Gallaecimonas pentaromativorans</name>
    <dbReference type="NCBI Taxonomy" id="584787"/>
    <lineage>
        <taxon>Bacteria</taxon>
        <taxon>Pseudomonadati</taxon>
        <taxon>Pseudomonadota</taxon>
        <taxon>Gammaproteobacteria</taxon>
        <taxon>Enterobacterales</taxon>
        <taxon>Gallaecimonadaceae</taxon>
        <taxon>Gallaecimonas</taxon>
    </lineage>
</organism>
<dbReference type="Proteomes" id="UP000268033">
    <property type="component" value="Unassembled WGS sequence"/>
</dbReference>
<name>A0A3N1P5S5_9GAMM</name>
<dbReference type="EMBL" id="RJUL01000010">
    <property type="protein sequence ID" value="ROQ22487.1"/>
    <property type="molecule type" value="Genomic_DNA"/>
</dbReference>
<protein>
    <submittedName>
        <fullName evidence="8">Threonine/homoserine/homoserine lactone efflux protein</fullName>
    </submittedName>
</protein>
<reference evidence="8 9" key="1">
    <citation type="submission" date="2018-11" db="EMBL/GenBank/DDBJ databases">
        <title>Genomic Encyclopedia of Type Strains, Phase IV (KMG-IV): sequencing the most valuable type-strain genomes for metagenomic binning, comparative biology and taxonomic classification.</title>
        <authorList>
            <person name="Goeker M."/>
        </authorList>
    </citation>
    <scope>NUCLEOTIDE SEQUENCE [LARGE SCALE GENOMIC DNA]</scope>
    <source>
        <strain evidence="8 9">DSM 21945</strain>
    </source>
</reference>
<keyword evidence="5 7" id="KW-1133">Transmembrane helix</keyword>
<dbReference type="GO" id="GO:0015171">
    <property type="term" value="F:amino acid transmembrane transporter activity"/>
    <property type="evidence" value="ECO:0007669"/>
    <property type="project" value="TreeGrafter"/>
</dbReference>
<dbReference type="GO" id="GO:0033228">
    <property type="term" value="P:cysteine export across plasma membrane"/>
    <property type="evidence" value="ECO:0007669"/>
    <property type="project" value="TreeGrafter"/>
</dbReference>
<feature type="transmembrane region" description="Helical" evidence="7">
    <location>
        <begin position="182"/>
        <end position="199"/>
    </location>
</feature>
<evidence type="ECO:0000313" key="8">
    <source>
        <dbReference type="EMBL" id="ROQ22487.1"/>
    </source>
</evidence>
<dbReference type="RefSeq" id="WP_123422395.1">
    <property type="nucleotide sequence ID" value="NZ_JBLXAC010000009.1"/>
</dbReference>
<evidence type="ECO:0000256" key="7">
    <source>
        <dbReference type="SAM" id="Phobius"/>
    </source>
</evidence>
<keyword evidence="4" id="KW-0029">Amino-acid transport</keyword>
<accession>A0A3N1P5S5</accession>
<evidence type="ECO:0000256" key="4">
    <source>
        <dbReference type="ARBA" id="ARBA00022970"/>
    </source>
</evidence>
<evidence type="ECO:0000256" key="6">
    <source>
        <dbReference type="ARBA" id="ARBA00023136"/>
    </source>
</evidence>
<proteinExistence type="predicted"/>
<dbReference type="PANTHER" id="PTHR30086">
    <property type="entry name" value="ARGININE EXPORTER PROTEIN ARGO"/>
    <property type="match status" value="1"/>
</dbReference>
<keyword evidence="2" id="KW-1003">Cell membrane</keyword>
<dbReference type="AlphaFoldDB" id="A0A3N1P5S5"/>
<sequence>MSHDLIATFGAALLFTLAATGTPGPNNMLLTASGAQFGLWRSLPFWLGIRIGTTVMLLGVAAGLGDLLARYPRVHLALQVLAACYLLYLAWKISQSQLSNAREQQQPLGVAGAAVFQFINPKIWATSLASVSAFSLPGDSYWPSILLLILAWNLTGSAMNLMWIVFGVGIKQLLHSARRQRWFARTMGGLTAATVLLIFW</sequence>
<gene>
    <name evidence="8" type="ORF">EDC28_110131</name>
</gene>
<keyword evidence="4" id="KW-0813">Transport</keyword>
<dbReference type="GO" id="GO:0005886">
    <property type="term" value="C:plasma membrane"/>
    <property type="evidence" value="ECO:0007669"/>
    <property type="project" value="UniProtKB-SubCell"/>
</dbReference>
<dbReference type="STRING" id="584787.GCA_001247655_02261"/>
<feature type="transmembrane region" description="Helical" evidence="7">
    <location>
        <begin position="145"/>
        <end position="170"/>
    </location>
</feature>
<dbReference type="Pfam" id="PF01810">
    <property type="entry name" value="LysE"/>
    <property type="match status" value="1"/>
</dbReference>
<evidence type="ECO:0000256" key="2">
    <source>
        <dbReference type="ARBA" id="ARBA00022475"/>
    </source>
</evidence>
<evidence type="ECO:0000256" key="3">
    <source>
        <dbReference type="ARBA" id="ARBA00022692"/>
    </source>
</evidence>
<evidence type="ECO:0000256" key="5">
    <source>
        <dbReference type="ARBA" id="ARBA00022989"/>
    </source>
</evidence>
<feature type="transmembrane region" description="Helical" evidence="7">
    <location>
        <begin position="76"/>
        <end position="93"/>
    </location>
</feature>
<keyword evidence="3 7" id="KW-0812">Transmembrane</keyword>
<comment type="subcellular location">
    <subcellularLocation>
        <location evidence="1">Cell membrane</location>
        <topology evidence="1">Multi-pass membrane protein</topology>
    </subcellularLocation>
</comment>
<evidence type="ECO:0000256" key="1">
    <source>
        <dbReference type="ARBA" id="ARBA00004651"/>
    </source>
</evidence>
<feature type="transmembrane region" description="Helical" evidence="7">
    <location>
        <begin position="45"/>
        <end position="64"/>
    </location>
</feature>
<dbReference type="PANTHER" id="PTHR30086:SF20">
    <property type="entry name" value="ARGININE EXPORTER PROTEIN ARGO-RELATED"/>
    <property type="match status" value="1"/>
</dbReference>
<keyword evidence="6 7" id="KW-0472">Membrane</keyword>
<keyword evidence="9" id="KW-1185">Reference proteome</keyword>
<evidence type="ECO:0000313" key="9">
    <source>
        <dbReference type="Proteomes" id="UP000268033"/>
    </source>
</evidence>
<dbReference type="InterPro" id="IPR001123">
    <property type="entry name" value="LeuE-type"/>
</dbReference>